<dbReference type="AlphaFoldDB" id="A0A0U5B5I7"/>
<feature type="compositionally biased region" description="Polar residues" evidence="1">
    <location>
        <begin position="30"/>
        <end position="60"/>
    </location>
</feature>
<proteinExistence type="predicted"/>
<dbReference type="Pfam" id="PF10646">
    <property type="entry name" value="Germane"/>
    <property type="match status" value="2"/>
</dbReference>
<name>A0A0U5B5I7_9BACL</name>
<evidence type="ECO:0000313" key="3">
    <source>
        <dbReference type="Proteomes" id="UP000217696"/>
    </source>
</evidence>
<dbReference type="KEGG" id="asoc:CB4_01119"/>
<reference evidence="2 3" key="1">
    <citation type="submission" date="2015-12" db="EMBL/GenBank/DDBJ databases">
        <title>Genome sequence of Aneurinibacillus soli.</title>
        <authorList>
            <person name="Lee J.S."/>
            <person name="Lee K.C."/>
            <person name="Kim K.K."/>
            <person name="Lee B.W."/>
        </authorList>
    </citation>
    <scope>NUCLEOTIDE SEQUENCE [LARGE SCALE GENOMIC DNA]</scope>
    <source>
        <strain evidence="2 3">CB4</strain>
    </source>
</reference>
<accession>A0A0U5B5I7</accession>
<dbReference type="EMBL" id="AP017312">
    <property type="protein sequence ID" value="BAU26950.1"/>
    <property type="molecule type" value="Genomic_DNA"/>
</dbReference>
<evidence type="ECO:0000256" key="1">
    <source>
        <dbReference type="SAM" id="MobiDB-lite"/>
    </source>
</evidence>
<dbReference type="SMART" id="SM00909">
    <property type="entry name" value="Germane"/>
    <property type="match status" value="2"/>
</dbReference>
<dbReference type="Proteomes" id="UP000217696">
    <property type="component" value="Chromosome"/>
</dbReference>
<sequence>MARKLPYVGAFLSAVFLLSGCGLFGPKDVSSPQQMDPPQLTPPSAATSEKVTAPQTGSEQKANKAVKVQKLYVLDADGYVVPWALQLPHSEGKGSAKQVLGYMVQGGEGEKLLPQGFKAVLPSGTKVLGITIKNGIATVDFSQEFKKYKAEDEQKILDAVTWAMTEFDTVKEVNIRINGHPLDAMPVKGTPVSHLSRETGINVEVAEGVKPGSAMAVTVYFQGQVNDKLTYFVPVTRYVPKTDNRGLAAMKELIQGPKQHSQLFSPLLQANVLSVKQQKDTVLVNFDNKLLSYNQGQASPDAMESVVLSLIENSGAKKVQVMVDGKKNVKAGTIDYSKPVSRTMVEQAQKY</sequence>
<gene>
    <name evidence="2" type="primary">gerM</name>
    <name evidence="2" type="ORF">CB4_01119</name>
</gene>
<organism evidence="2 3">
    <name type="scientific">Aneurinibacillus soli</name>
    <dbReference type="NCBI Taxonomy" id="1500254"/>
    <lineage>
        <taxon>Bacteria</taxon>
        <taxon>Bacillati</taxon>
        <taxon>Bacillota</taxon>
        <taxon>Bacilli</taxon>
        <taxon>Bacillales</taxon>
        <taxon>Paenibacillaceae</taxon>
        <taxon>Aneurinibacillus group</taxon>
        <taxon>Aneurinibacillus</taxon>
    </lineage>
</organism>
<dbReference type="PROSITE" id="PS51257">
    <property type="entry name" value="PROKAR_LIPOPROTEIN"/>
    <property type="match status" value="1"/>
</dbReference>
<dbReference type="RefSeq" id="WP_096463942.1">
    <property type="nucleotide sequence ID" value="NZ_AP017312.1"/>
</dbReference>
<dbReference type="OrthoDB" id="1715058at2"/>
<evidence type="ECO:0000313" key="2">
    <source>
        <dbReference type="EMBL" id="BAU26950.1"/>
    </source>
</evidence>
<protein>
    <submittedName>
        <fullName evidence="2">Spore germination protein GerM</fullName>
    </submittedName>
</protein>
<feature type="region of interest" description="Disordered" evidence="1">
    <location>
        <begin position="29"/>
        <end position="62"/>
    </location>
</feature>
<keyword evidence="3" id="KW-1185">Reference proteome</keyword>
<dbReference type="InterPro" id="IPR019606">
    <property type="entry name" value="GerMN"/>
</dbReference>